<sequence>MLVDWKNKRIAVKIVYYGPAMSGKTTSLKKLFEKIAPNQPIRSLETSTGRTLFFDYAPISFNQREWVINVEVWSATGQDYYAETRLTVLSDVDGIIFVADSQRKYLNENLRSWRELAGFFGERFEKEIPVVVALNKYDLEDVISENELRSILKSDQNTVYIKCIALTGVNVVECFKIILQKIFHQII</sequence>
<evidence type="ECO:0000313" key="4">
    <source>
        <dbReference type="Proteomes" id="UP000186851"/>
    </source>
</evidence>
<dbReference type="GO" id="GO:0005525">
    <property type="term" value="F:GTP binding"/>
    <property type="evidence" value="ECO:0007669"/>
    <property type="project" value="UniProtKB-KW"/>
</dbReference>
<dbReference type="AlphaFoldDB" id="A0AAF0D3C8"/>
<keyword evidence="2" id="KW-0342">GTP-binding</keyword>
<evidence type="ECO:0000313" key="3">
    <source>
        <dbReference type="EMBL" id="WEU40933.1"/>
    </source>
</evidence>
<dbReference type="Proteomes" id="UP000186851">
    <property type="component" value="Chromosome"/>
</dbReference>
<reference evidence="3" key="1">
    <citation type="journal article" date="2017" name="Nature">
        <title>Asgard archaea illuminate the origin of eukaryotic cellular complexity.</title>
        <authorList>
            <person name="Zaremba-Niedzwiedzka K."/>
            <person name="Caceres E.F."/>
            <person name="Saw J.H."/>
            <person name="Backstrom D."/>
            <person name="Juzokaite L."/>
            <person name="Vancaester E."/>
            <person name="Seitz K.W."/>
            <person name="Anantharaman K."/>
            <person name="Starnawski P."/>
            <person name="Kjeldsen K.U."/>
            <person name="Scott M.B."/>
            <person name="Nunoura T."/>
            <person name="Banfield J.F."/>
            <person name="Schramm A."/>
            <person name="Baker B.J."/>
            <person name="Spang A."/>
            <person name="Ettema T.J.G."/>
        </authorList>
    </citation>
    <scope>NUCLEOTIDE SEQUENCE</scope>
    <source>
        <strain evidence="3">LCB_4</strain>
    </source>
</reference>
<gene>
    <name evidence="3" type="ORF">OdinLCB4_003220</name>
</gene>
<dbReference type="Gene3D" id="3.40.50.300">
    <property type="entry name" value="P-loop containing nucleotide triphosphate hydrolases"/>
    <property type="match status" value="1"/>
</dbReference>
<reference evidence="3" key="2">
    <citation type="journal article" date="2022" name="Nat. Microbiol.">
        <title>A closed Candidatus Odinarchaeum chromosome exposes Asgard archaeal viruses.</title>
        <authorList>
            <person name="Tamarit D."/>
            <person name="Caceres E.F."/>
            <person name="Krupovic M."/>
            <person name="Nijland R."/>
            <person name="Eme L."/>
            <person name="Robinson N.P."/>
            <person name="Ettema T.J.G."/>
        </authorList>
    </citation>
    <scope>NUCLEOTIDE SEQUENCE</scope>
    <source>
        <strain evidence="3">LCB_4</strain>
    </source>
</reference>
<evidence type="ECO:0000256" key="1">
    <source>
        <dbReference type="ARBA" id="ARBA00022741"/>
    </source>
</evidence>
<name>A0AAF0D3C8_ODILC</name>
<dbReference type="PANTHER" id="PTHR42708:SF1">
    <property type="entry name" value="GLIDING MOTILITY PROTEIN MGLA"/>
    <property type="match status" value="1"/>
</dbReference>
<protein>
    <submittedName>
        <fullName evidence="3">Rab family GTPase</fullName>
    </submittedName>
</protein>
<proteinExistence type="predicted"/>
<dbReference type="PANTHER" id="PTHR42708">
    <property type="entry name" value="ATP/GTP-BINDING PROTEIN-RELATED"/>
    <property type="match status" value="1"/>
</dbReference>
<dbReference type="PRINTS" id="PR00449">
    <property type="entry name" value="RASTRNSFRMNG"/>
</dbReference>
<accession>A0AAF0D3C8</accession>
<dbReference type="SMART" id="SM00175">
    <property type="entry name" value="RAB"/>
    <property type="match status" value="1"/>
</dbReference>
<dbReference type="InterPro" id="IPR006689">
    <property type="entry name" value="Small_GTPase_ARF/SAR"/>
</dbReference>
<dbReference type="InterPro" id="IPR052705">
    <property type="entry name" value="Gliding_Motility_GTPase"/>
</dbReference>
<evidence type="ECO:0000256" key="2">
    <source>
        <dbReference type="ARBA" id="ARBA00023134"/>
    </source>
</evidence>
<dbReference type="SUPFAM" id="SSF52540">
    <property type="entry name" value="P-loop containing nucleoside triphosphate hydrolases"/>
    <property type="match status" value="1"/>
</dbReference>
<dbReference type="GO" id="GO:0003924">
    <property type="term" value="F:GTPase activity"/>
    <property type="evidence" value="ECO:0007669"/>
    <property type="project" value="InterPro"/>
</dbReference>
<dbReference type="Pfam" id="PF00025">
    <property type="entry name" value="Arf"/>
    <property type="match status" value="1"/>
</dbReference>
<keyword evidence="1" id="KW-0547">Nucleotide-binding</keyword>
<dbReference type="InterPro" id="IPR027417">
    <property type="entry name" value="P-loop_NTPase"/>
</dbReference>
<dbReference type="CDD" id="cd00882">
    <property type="entry name" value="Ras_like_GTPase"/>
    <property type="match status" value="1"/>
</dbReference>
<dbReference type="KEGG" id="oyw:OdinLCB4_003220"/>
<dbReference type="EMBL" id="CP091871">
    <property type="protein sequence ID" value="WEU40933.1"/>
    <property type="molecule type" value="Genomic_DNA"/>
</dbReference>
<organism evidence="3 4">
    <name type="scientific">Odinarchaeota yellowstonii (strain LCB_4)</name>
    <dbReference type="NCBI Taxonomy" id="1841599"/>
    <lineage>
        <taxon>Archaea</taxon>
        <taxon>Promethearchaeati</taxon>
        <taxon>Candidatus Odinarchaeota</taxon>
        <taxon>Candidatus Odinarchaeia</taxon>
        <taxon>Candidatus Odinarchaeales</taxon>
        <taxon>Candidatus Odinarchaeaceae</taxon>
        <taxon>Candidatus Odinarchaeum</taxon>
    </lineage>
</organism>